<dbReference type="PANTHER" id="PTHR47435">
    <property type="entry name" value="KELCH REPEAT PROTEIN (AFU_ORTHOLOGUE AFUA_5G12780)"/>
    <property type="match status" value="1"/>
</dbReference>
<dbReference type="GO" id="GO:0019760">
    <property type="term" value="P:glucosinolate metabolic process"/>
    <property type="evidence" value="ECO:0007669"/>
    <property type="project" value="UniProtKB-ARBA"/>
</dbReference>
<keyword evidence="4" id="KW-1185">Reference proteome</keyword>
<dbReference type="InterPro" id="IPR015915">
    <property type="entry name" value="Kelch-typ_b-propeller"/>
</dbReference>
<dbReference type="SUPFAM" id="SSF117281">
    <property type="entry name" value="Kelch motif"/>
    <property type="match status" value="1"/>
</dbReference>
<dbReference type="PANTHER" id="PTHR47435:SF10">
    <property type="entry name" value="TIP ELONGATION ABERRANT PROTEIN 3"/>
    <property type="match status" value="1"/>
</dbReference>
<organism evidence="3 4">
    <name type="scientific">Lasiosphaeria hispida</name>
    <dbReference type="NCBI Taxonomy" id="260671"/>
    <lineage>
        <taxon>Eukaryota</taxon>
        <taxon>Fungi</taxon>
        <taxon>Dikarya</taxon>
        <taxon>Ascomycota</taxon>
        <taxon>Pezizomycotina</taxon>
        <taxon>Sordariomycetes</taxon>
        <taxon>Sordariomycetidae</taxon>
        <taxon>Sordariales</taxon>
        <taxon>Lasiosphaeriaceae</taxon>
        <taxon>Lasiosphaeria</taxon>
    </lineage>
</organism>
<keyword evidence="1" id="KW-0677">Repeat</keyword>
<evidence type="ECO:0000256" key="1">
    <source>
        <dbReference type="ARBA" id="ARBA00022737"/>
    </source>
</evidence>
<dbReference type="Gene3D" id="2.120.10.80">
    <property type="entry name" value="Kelch-type beta propeller"/>
    <property type="match status" value="2"/>
</dbReference>
<proteinExistence type="predicted"/>
<gene>
    <name evidence="3" type="ORF">B0T25DRAFT_519080</name>
</gene>
<protein>
    <recommendedName>
        <fullName evidence="5">Kelch domain-containing protein</fullName>
    </recommendedName>
</protein>
<evidence type="ECO:0000313" key="4">
    <source>
        <dbReference type="Proteomes" id="UP001275084"/>
    </source>
</evidence>
<reference evidence="3" key="1">
    <citation type="journal article" date="2023" name="Mol. Phylogenet. Evol.">
        <title>Genome-scale phylogeny and comparative genomics of the fungal order Sordariales.</title>
        <authorList>
            <person name="Hensen N."/>
            <person name="Bonometti L."/>
            <person name="Westerberg I."/>
            <person name="Brannstrom I.O."/>
            <person name="Guillou S."/>
            <person name="Cros-Aarteil S."/>
            <person name="Calhoun S."/>
            <person name="Haridas S."/>
            <person name="Kuo A."/>
            <person name="Mondo S."/>
            <person name="Pangilinan J."/>
            <person name="Riley R."/>
            <person name="LaButti K."/>
            <person name="Andreopoulos B."/>
            <person name="Lipzen A."/>
            <person name="Chen C."/>
            <person name="Yan M."/>
            <person name="Daum C."/>
            <person name="Ng V."/>
            <person name="Clum A."/>
            <person name="Steindorff A."/>
            <person name="Ohm R.A."/>
            <person name="Martin F."/>
            <person name="Silar P."/>
            <person name="Natvig D.O."/>
            <person name="Lalanne C."/>
            <person name="Gautier V."/>
            <person name="Ament-Velasquez S.L."/>
            <person name="Kruys A."/>
            <person name="Hutchinson M.I."/>
            <person name="Powell A.J."/>
            <person name="Barry K."/>
            <person name="Miller A.N."/>
            <person name="Grigoriev I.V."/>
            <person name="Debuchy R."/>
            <person name="Gladieux P."/>
            <person name="Hiltunen Thoren M."/>
            <person name="Johannesson H."/>
        </authorList>
    </citation>
    <scope>NUCLEOTIDE SEQUENCE</scope>
    <source>
        <strain evidence="3">CBS 955.72</strain>
    </source>
</reference>
<accession>A0AAJ0MBL8</accession>
<evidence type="ECO:0008006" key="5">
    <source>
        <dbReference type="Google" id="ProtNLM"/>
    </source>
</evidence>
<keyword evidence="2" id="KW-0408">Iron</keyword>
<reference evidence="3" key="2">
    <citation type="submission" date="2023-06" db="EMBL/GenBank/DDBJ databases">
        <authorList>
            <consortium name="Lawrence Berkeley National Laboratory"/>
            <person name="Haridas S."/>
            <person name="Hensen N."/>
            <person name="Bonometti L."/>
            <person name="Westerberg I."/>
            <person name="Brannstrom I.O."/>
            <person name="Guillou S."/>
            <person name="Cros-Aarteil S."/>
            <person name="Calhoun S."/>
            <person name="Kuo A."/>
            <person name="Mondo S."/>
            <person name="Pangilinan J."/>
            <person name="Riley R."/>
            <person name="Labutti K."/>
            <person name="Andreopoulos B."/>
            <person name="Lipzen A."/>
            <person name="Chen C."/>
            <person name="Yanf M."/>
            <person name="Daum C."/>
            <person name="Ng V."/>
            <person name="Clum A."/>
            <person name="Steindorff A."/>
            <person name="Ohm R."/>
            <person name="Martin F."/>
            <person name="Silar P."/>
            <person name="Natvig D."/>
            <person name="Lalanne C."/>
            <person name="Gautier V."/>
            <person name="Ament-Velasquez S.L."/>
            <person name="Kruys A."/>
            <person name="Hutchinson M.I."/>
            <person name="Powell A.J."/>
            <person name="Barry K."/>
            <person name="Miller A.N."/>
            <person name="Grigoriev I.V."/>
            <person name="Debuchy R."/>
            <person name="Gladieux P."/>
            <person name="Thoren M.H."/>
            <person name="Johannesson H."/>
        </authorList>
    </citation>
    <scope>NUCLEOTIDE SEQUENCE</scope>
    <source>
        <strain evidence="3">CBS 955.72</strain>
    </source>
</reference>
<name>A0AAJ0MBL8_9PEZI</name>
<evidence type="ECO:0000256" key="2">
    <source>
        <dbReference type="ARBA" id="ARBA00023004"/>
    </source>
</evidence>
<dbReference type="AlphaFoldDB" id="A0AAJ0MBL8"/>
<sequence length="472" mass="50679">MAEVAAGALVAEQIVATGVEVASAAAIAAPTQPLKVSLTQLANVTDESSSSQELGRSHHTLTVIGEKAYIFGGEDPRSRGLCSPSVHVITLPTRDPKVPADVKHFSYEPFPVLDEKTGETYVPAPRTRHAACARGKFLIIHGGQDYLGDPIEEDNCLWLWDTEALQWSKLRGDTQIGKIMAARYDHHIFVDPAQNFLILHGGQSKPHPKPDASTAGISVSLTPPHIDTTSETWHYDFNLHAWTALPSSPSPATAAAYVASSSTLYTIARTALTPGSPALSGKVHCLALLSSPTERENPSALTWETHEFPTNTLTPGPSPREGAALVPLTTGHGRAYLIYMFGSSPSPVPDPKTRAPSTPQHEPVYFSDIWALQLPSHRRSAAAAKDVIREKLPGMQAGTLQWAEAEIVPTEQMLQAGGKVHPGPRVLFSGYDACFGGEGVVFWGGLNAKHETEADGWVVALADGYADNDRYE</sequence>
<dbReference type="EMBL" id="JAUIQD010000005">
    <property type="protein sequence ID" value="KAK3348686.1"/>
    <property type="molecule type" value="Genomic_DNA"/>
</dbReference>
<dbReference type="Proteomes" id="UP001275084">
    <property type="component" value="Unassembled WGS sequence"/>
</dbReference>
<evidence type="ECO:0000313" key="3">
    <source>
        <dbReference type="EMBL" id="KAK3348686.1"/>
    </source>
</evidence>
<comment type="caution">
    <text evidence="3">The sequence shown here is derived from an EMBL/GenBank/DDBJ whole genome shotgun (WGS) entry which is preliminary data.</text>
</comment>